<dbReference type="Proteomes" id="UP000007995">
    <property type="component" value="Unassembled WGS sequence"/>
</dbReference>
<dbReference type="OrthoDB" id="1029574at2"/>
<dbReference type="EMBL" id="AGXW01000010">
    <property type="protein sequence ID" value="EKJ90276.1"/>
    <property type="molecule type" value="Genomic_DNA"/>
</dbReference>
<dbReference type="RefSeq" id="WP_007764142.1">
    <property type="nucleotide sequence ID" value="NZ_AKBZ01000007.1"/>
</dbReference>
<accession>K5CKI9</accession>
<proteinExistence type="predicted"/>
<evidence type="ECO:0000313" key="1">
    <source>
        <dbReference type="EMBL" id="EKJ90276.1"/>
    </source>
</evidence>
<dbReference type="AlphaFoldDB" id="K5CKI9"/>
<dbReference type="HOGENOM" id="CLU_165485_1_1_10"/>
<sequence length="83" mass="9513">MKIDFRRIEVKDIEGNIVPFDMSKVLGNAIYQKTADLGELELARDIYRNGEVELTQEQVECIKDYVKTAFVAFVQEAVIAMLE</sequence>
<evidence type="ECO:0000313" key="2">
    <source>
        <dbReference type="Proteomes" id="UP000007995"/>
    </source>
</evidence>
<name>K5CKI9_9BACE</name>
<gene>
    <name evidence="1" type="ORF">HMPREF1057_02721</name>
</gene>
<organism evidence="1 2">
    <name type="scientific">Bacteroides finegoldii CL09T03C10</name>
    <dbReference type="NCBI Taxonomy" id="997888"/>
    <lineage>
        <taxon>Bacteria</taxon>
        <taxon>Pseudomonadati</taxon>
        <taxon>Bacteroidota</taxon>
        <taxon>Bacteroidia</taxon>
        <taxon>Bacteroidales</taxon>
        <taxon>Bacteroidaceae</taxon>
        <taxon>Bacteroides</taxon>
    </lineage>
</organism>
<reference evidence="1 2" key="1">
    <citation type="submission" date="2012-02" db="EMBL/GenBank/DDBJ databases">
        <title>The Genome Sequence of Bacteroides finegoldii CL09T03C10.</title>
        <authorList>
            <consortium name="The Broad Institute Genome Sequencing Platform"/>
            <person name="Earl A."/>
            <person name="Ward D."/>
            <person name="Feldgarden M."/>
            <person name="Gevers D."/>
            <person name="Zitomersky N.L."/>
            <person name="Coyne M.J."/>
            <person name="Comstock L.E."/>
            <person name="Young S.K."/>
            <person name="Zeng Q."/>
            <person name="Gargeya S."/>
            <person name="Fitzgerald M."/>
            <person name="Haas B."/>
            <person name="Abouelleil A."/>
            <person name="Alvarado L."/>
            <person name="Arachchi H.M."/>
            <person name="Berlin A."/>
            <person name="Chapman S.B."/>
            <person name="Gearin G."/>
            <person name="Goldberg J."/>
            <person name="Griggs A."/>
            <person name="Gujja S."/>
            <person name="Hansen M."/>
            <person name="Heiman D."/>
            <person name="Howarth C."/>
            <person name="Larimer J."/>
            <person name="Lui A."/>
            <person name="MacDonald P.J.P."/>
            <person name="McCowen C."/>
            <person name="Montmayeur A."/>
            <person name="Murphy C."/>
            <person name="Neiman D."/>
            <person name="Pearson M."/>
            <person name="Priest M."/>
            <person name="Roberts A."/>
            <person name="Saif S."/>
            <person name="Shea T."/>
            <person name="Sisk P."/>
            <person name="Stolte C."/>
            <person name="Sykes S."/>
            <person name="Wortman J."/>
            <person name="Nusbaum C."/>
            <person name="Birren B."/>
        </authorList>
    </citation>
    <scope>NUCLEOTIDE SEQUENCE [LARGE SCALE GENOMIC DNA]</scope>
    <source>
        <strain evidence="1 2">CL09T03C10</strain>
    </source>
</reference>
<comment type="caution">
    <text evidence="1">The sequence shown here is derived from an EMBL/GenBank/DDBJ whole genome shotgun (WGS) entry which is preliminary data.</text>
</comment>
<protein>
    <submittedName>
        <fullName evidence="1">Uncharacterized protein</fullName>
    </submittedName>
</protein>